<evidence type="ECO:0000313" key="8">
    <source>
        <dbReference type="RefSeq" id="XP_029646890.1"/>
    </source>
</evidence>
<dbReference type="KEGG" id="osn:115220852"/>
<dbReference type="InterPro" id="IPR034704">
    <property type="entry name" value="Ribosomal_bL28/bL31-like_sf"/>
</dbReference>
<dbReference type="Proteomes" id="UP000515154">
    <property type="component" value="Linkage group LG17"/>
</dbReference>
<protein>
    <recommendedName>
        <fullName evidence="4">Large ribosomal subunit protein bL28m</fullName>
    </recommendedName>
    <alternativeName>
        <fullName evidence="5">39S ribosomal protein L28, mitochondrial</fullName>
    </alternativeName>
</protein>
<keyword evidence="2 8" id="KW-0689">Ribosomal protein</keyword>
<evidence type="ECO:0000256" key="3">
    <source>
        <dbReference type="ARBA" id="ARBA00023274"/>
    </source>
</evidence>
<evidence type="ECO:0000256" key="4">
    <source>
        <dbReference type="ARBA" id="ARBA00035269"/>
    </source>
</evidence>
<evidence type="ECO:0000256" key="2">
    <source>
        <dbReference type="ARBA" id="ARBA00022980"/>
    </source>
</evidence>
<dbReference type="RefSeq" id="XP_029646890.1">
    <property type="nucleotide sequence ID" value="XM_029791030.2"/>
</dbReference>
<sequence>MIRYRKFFRWTKEIDALLPEYYKRWCQEFNAKEPTPVHWKPAEEYISNPKINGKKLKVVNNFPLPVIYPEQSDAGLWGGEGLVYGLRKKRRTSTKTPFLWRPHLEKRALYSEILEKWFEITVTQRTLMLIDEVYGFDNYILKTHAVDLSSNLGLRLKRKMLLALARRSFAKDNLQKQGEIYERYKEFVIPEEEAEWVGLSVKEALKKANFLRKAENPIVPLKELYTKELIEKLKTTTLEEPSSKPPESSLLSKLNPFKTDT</sequence>
<reference evidence="8" key="1">
    <citation type="submission" date="2025-08" db="UniProtKB">
        <authorList>
            <consortium name="RefSeq"/>
        </authorList>
    </citation>
    <scope>IDENTIFICATION</scope>
</reference>
<feature type="region of interest" description="Disordered" evidence="6">
    <location>
        <begin position="236"/>
        <end position="261"/>
    </location>
</feature>
<accession>A0A6P7T928</accession>
<evidence type="ECO:0000256" key="5">
    <source>
        <dbReference type="ARBA" id="ARBA00035538"/>
    </source>
</evidence>
<dbReference type="PANTHER" id="PTHR13528:SF2">
    <property type="entry name" value="LARGE RIBOSOMAL SUBUNIT PROTEIN BL28M"/>
    <property type="match status" value="1"/>
</dbReference>
<dbReference type="PANTHER" id="PTHR13528">
    <property type="entry name" value="39S RIBOSOMAL PROTEIN L28, MITOCHONDRIAL"/>
    <property type="match status" value="1"/>
</dbReference>
<feature type="compositionally biased region" description="Low complexity" evidence="6">
    <location>
        <begin position="236"/>
        <end position="254"/>
    </location>
</feature>
<name>A0A6P7T928_9MOLL</name>
<evidence type="ECO:0000256" key="6">
    <source>
        <dbReference type="SAM" id="MobiDB-lite"/>
    </source>
</evidence>
<keyword evidence="7" id="KW-1185">Reference proteome</keyword>
<dbReference type="InterPro" id="IPR037147">
    <property type="entry name" value="Ribosomal_bL28_sf"/>
</dbReference>
<dbReference type="InterPro" id="IPR026569">
    <property type="entry name" value="Ribosomal_bL28"/>
</dbReference>
<dbReference type="SUPFAM" id="SSF143800">
    <property type="entry name" value="L28p-like"/>
    <property type="match status" value="1"/>
</dbReference>
<keyword evidence="3" id="KW-0687">Ribonucleoprotein</keyword>
<dbReference type="Gene3D" id="2.30.170.40">
    <property type="entry name" value="Ribosomal protein L28/L24"/>
    <property type="match status" value="1"/>
</dbReference>
<proteinExistence type="inferred from homology"/>
<gene>
    <name evidence="8" type="primary">LOC115220852</name>
</gene>
<dbReference type="GO" id="GO:0005762">
    <property type="term" value="C:mitochondrial large ribosomal subunit"/>
    <property type="evidence" value="ECO:0007669"/>
    <property type="project" value="TreeGrafter"/>
</dbReference>
<evidence type="ECO:0000256" key="1">
    <source>
        <dbReference type="ARBA" id="ARBA00008760"/>
    </source>
</evidence>
<comment type="similarity">
    <text evidence="1">Belongs to the bacterial ribosomal protein bL28 family.</text>
</comment>
<dbReference type="AlphaFoldDB" id="A0A6P7T928"/>
<organism evidence="7 8">
    <name type="scientific">Octopus sinensis</name>
    <name type="common">East Asian common octopus</name>
    <dbReference type="NCBI Taxonomy" id="2607531"/>
    <lineage>
        <taxon>Eukaryota</taxon>
        <taxon>Metazoa</taxon>
        <taxon>Spiralia</taxon>
        <taxon>Lophotrochozoa</taxon>
        <taxon>Mollusca</taxon>
        <taxon>Cephalopoda</taxon>
        <taxon>Coleoidea</taxon>
        <taxon>Octopodiformes</taxon>
        <taxon>Octopoda</taxon>
        <taxon>Incirrata</taxon>
        <taxon>Octopodidae</taxon>
        <taxon>Octopus</taxon>
    </lineage>
</organism>
<dbReference type="GO" id="GO:0003735">
    <property type="term" value="F:structural constituent of ribosome"/>
    <property type="evidence" value="ECO:0007669"/>
    <property type="project" value="InterPro"/>
</dbReference>
<evidence type="ECO:0000313" key="7">
    <source>
        <dbReference type="Proteomes" id="UP000515154"/>
    </source>
</evidence>